<dbReference type="InterPro" id="IPR027417">
    <property type="entry name" value="P-loop_NTPase"/>
</dbReference>
<dbReference type="CDD" id="cd14798">
    <property type="entry name" value="RX-CC_like"/>
    <property type="match status" value="1"/>
</dbReference>
<evidence type="ECO:0000313" key="12">
    <source>
        <dbReference type="EMBL" id="CAD6255793.1"/>
    </source>
</evidence>
<dbReference type="InterPro" id="IPR038005">
    <property type="entry name" value="RX-like_CC"/>
</dbReference>
<evidence type="ECO:0000313" key="13">
    <source>
        <dbReference type="Proteomes" id="UP000604825"/>
    </source>
</evidence>
<keyword evidence="13" id="KW-1185">Reference proteome</keyword>
<dbReference type="AlphaFoldDB" id="A0A811Q5F9"/>
<dbReference type="EMBL" id="CAJGYO010000010">
    <property type="protein sequence ID" value="CAD6255793.1"/>
    <property type="molecule type" value="Genomic_DNA"/>
</dbReference>
<dbReference type="PRINTS" id="PR00364">
    <property type="entry name" value="DISEASERSIST"/>
</dbReference>
<dbReference type="Pfam" id="PF23559">
    <property type="entry name" value="WHD_DRP"/>
    <property type="match status" value="1"/>
</dbReference>
<dbReference type="GO" id="GO:0009626">
    <property type="term" value="P:plant-type hypersensitive response"/>
    <property type="evidence" value="ECO:0007669"/>
    <property type="project" value="UniProtKB-ARBA"/>
</dbReference>
<dbReference type="Gene3D" id="1.10.10.10">
    <property type="entry name" value="Winged helix-like DNA-binding domain superfamily/Winged helix DNA-binding domain"/>
    <property type="match status" value="1"/>
</dbReference>
<dbReference type="SMART" id="SM00369">
    <property type="entry name" value="LRR_TYP"/>
    <property type="match status" value="3"/>
</dbReference>
<dbReference type="InterPro" id="IPR041118">
    <property type="entry name" value="Rx_N"/>
</dbReference>
<dbReference type="InterPro" id="IPR055414">
    <property type="entry name" value="LRR_R13L4/SHOC2-like"/>
</dbReference>
<dbReference type="GO" id="GO:0002758">
    <property type="term" value="P:innate immune response-activating signaling pathway"/>
    <property type="evidence" value="ECO:0007669"/>
    <property type="project" value="UniProtKB-ARBA"/>
</dbReference>
<dbReference type="FunFam" id="3.40.50.300:FF:001091">
    <property type="entry name" value="Probable disease resistance protein At1g61300"/>
    <property type="match status" value="1"/>
</dbReference>
<dbReference type="Gene3D" id="1.10.8.430">
    <property type="entry name" value="Helical domain of apoptotic protease-activating factors"/>
    <property type="match status" value="1"/>
</dbReference>
<feature type="domain" description="Disease resistance R13L4/SHOC-2-like LRR" evidence="11">
    <location>
        <begin position="566"/>
        <end position="851"/>
    </location>
</feature>
<comment type="similarity">
    <text evidence="1">Belongs to the disease resistance NB-LRR family.</text>
</comment>
<keyword evidence="5" id="KW-0611">Plant defense</keyword>
<dbReference type="GO" id="GO:0042742">
    <property type="term" value="P:defense response to bacterium"/>
    <property type="evidence" value="ECO:0007669"/>
    <property type="project" value="UniProtKB-ARBA"/>
</dbReference>
<keyword evidence="2" id="KW-0433">Leucine-rich repeat</keyword>
<feature type="domain" description="NB-ARC" evidence="8">
    <location>
        <begin position="190"/>
        <end position="341"/>
    </location>
</feature>
<dbReference type="FunFam" id="1.10.10.10:FF:000322">
    <property type="entry name" value="Probable disease resistance protein At1g63360"/>
    <property type="match status" value="1"/>
</dbReference>
<dbReference type="Proteomes" id="UP000604825">
    <property type="component" value="Unassembled WGS sequence"/>
</dbReference>
<dbReference type="InterPro" id="IPR032675">
    <property type="entry name" value="LRR_dom_sf"/>
</dbReference>
<evidence type="ECO:0000259" key="10">
    <source>
        <dbReference type="Pfam" id="PF23559"/>
    </source>
</evidence>
<dbReference type="PANTHER" id="PTHR36766:SF70">
    <property type="entry name" value="DISEASE RESISTANCE PROTEIN RGA4"/>
    <property type="match status" value="1"/>
</dbReference>
<evidence type="ECO:0000256" key="7">
    <source>
        <dbReference type="ARBA" id="ARBA00023054"/>
    </source>
</evidence>
<accession>A0A811Q5F9</accession>
<feature type="domain" description="Disease resistance N-terminal" evidence="9">
    <location>
        <begin position="8"/>
        <end position="83"/>
    </location>
</feature>
<evidence type="ECO:0000256" key="2">
    <source>
        <dbReference type="ARBA" id="ARBA00022614"/>
    </source>
</evidence>
<evidence type="ECO:0000256" key="5">
    <source>
        <dbReference type="ARBA" id="ARBA00022821"/>
    </source>
</evidence>
<dbReference type="Pfam" id="PF23598">
    <property type="entry name" value="LRR_14"/>
    <property type="match status" value="1"/>
</dbReference>
<organism evidence="12 13">
    <name type="scientific">Miscanthus lutarioriparius</name>
    <dbReference type="NCBI Taxonomy" id="422564"/>
    <lineage>
        <taxon>Eukaryota</taxon>
        <taxon>Viridiplantae</taxon>
        <taxon>Streptophyta</taxon>
        <taxon>Embryophyta</taxon>
        <taxon>Tracheophyta</taxon>
        <taxon>Spermatophyta</taxon>
        <taxon>Magnoliopsida</taxon>
        <taxon>Liliopsida</taxon>
        <taxon>Poales</taxon>
        <taxon>Poaceae</taxon>
        <taxon>PACMAD clade</taxon>
        <taxon>Panicoideae</taxon>
        <taxon>Andropogonodae</taxon>
        <taxon>Andropogoneae</taxon>
        <taxon>Saccharinae</taxon>
        <taxon>Miscanthus</taxon>
    </lineage>
</organism>
<dbReference type="Gene3D" id="1.20.5.4130">
    <property type="match status" value="1"/>
</dbReference>
<evidence type="ECO:0000259" key="9">
    <source>
        <dbReference type="Pfam" id="PF18052"/>
    </source>
</evidence>
<protein>
    <submittedName>
        <fullName evidence="12">Uncharacterized protein</fullName>
    </submittedName>
</protein>
<evidence type="ECO:0000256" key="3">
    <source>
        <dbReference type="ARBA" id="ARBA00022737"/>
    </source>
</evidence>
<dbReference type="InterPro" id="IPR058922">
    <property type="entry name" value="WHD_DRP"/>
</dbReference>
<keyword evidence="4" id="KW-0547">Nucleotide-binding</keyword>
<comment type="caution">
    <text evidence="12">The sequence shown here is derived from an EMBL/GenBank/DDBJ whole genome shotgun (WGS) entry which is preliminary data.</text>
</comment>
<dbReference type="SUPFAM" id="SSF52058">
    <property type="entry name" value="L domain-like"/>
    <property type="match status" value="1"/>
</dbReference>
<dbReference type="GO" id="GO:0043531">
    <property type="term" value="F:ADP binding"/>
    <property type="evidence" value="ECO:0007669"/>
    <property type="project" value="InterPro"/>
</dbReference>
<dbReference type="Pfam" id="PF18052">
    <property type="entry name" value="Rx_N"/>
    <property type="match status" value="1"/>
</dbReference>
<dbReference type="Gene3D" id="3.80.10.10">
    <property type="entry name" value="Ribonuclease Inhibitor"/>
    <property type="match status" value="2"/>
</dbReference>
<keyword evidence="6" id="KW-0067">ATP-binding</keyword>
<dbReference type="SUPFAM" id="SSF52540">
    <property type="entry name" value="P-loop containing nucleoside triphosphate hydrolases"/>
    <property type="match status" value="1"/>
</dbReference>
<evidence type="ECO:0000259" key="8">
    <source>
        <dbReference type="Pfam" id="PF00931"/>
    </source>
</evidence>
<sequence length="1025" mass="116623">MATILESFVGSCAKKLQDIVTEEAILILGVKEELIELKRRMEQIRYFLNDAQKRSIKESVVNNWLGQVRDAMYDADDIIDLAKSKGSKLLPDHSSLVSSSSNTCSGLSLSSCFFNIQTRHEIAVKIKNLNKRIDNILKDKVFTSLKSTQSTVTVSVPKQRRSSSLVEPNLVGKEVLHACRKVVDLVLAHKEKRSYKLGIVGTGGVGKTTLAQKIYNDQKLKGSFNKQAWVCVSQDFSEIAILKEILRKIEVQYMPDESTDELQSKLELSIKDKSFFLVLDDVWQSDIWTNLLRIPLHAASSVVVLLSTRFDTVAVETGMDYTHRVDLMSPDIGWELLWKSMGIKEEKEVQNLHDLGIDIVRRCGGLPLAITVIARVLATKDQTENEWKKILVKDAWSMSSLPSQITSPIYLSYEELPHHLKQCFIYCAIFPEDSVIYRDVIVRMWVAEGFIDEQDDRVLEDIAEEYYYELIYRNLLQPDYYYSVDLTQCKMHDLLRQLACHLSREELFVGDPDSAGVTVMSKFRRISAVTMNDMVVLPRTDKEKCKMRTWRTSYTKSLRVHDTIFERLPCIRVLDLTGSQIQNVPSCIGRLIHLRLLDLDDTDISSLPESICCLINLQILNLQRCDSLHSLPSGITQLCNLRRLGLEDTPINEVPEGIGRLISLNDLQGFPVGDGSYNNSVMQDGWNIEELDPLWQLRRLDMIKLERAVPPSKDSLLANKKHLRELVLRCSEHIGEPYSEKAVINIEETFDLLIPAHNLEDLGFMNFFGRRFPVWLGSAAHLPSLTYLQLIDCKSCVHLPPIGQLPNLKYLKIEGTTAVTMIGPEFVGSGMGNLRSTEAVAFPKLETLLIRDMPNWEEWSFVAEEKQEATTAFTEGAEDKAAANQKGDAPPPRMQLLPRLKKLHLILCPKLRALPRQLGQEVTSLKVIHLRDVHSLKVVENLGFLSEELLISDCEGLERVSNLPQVRELRVELCPNLRCVDRMDNLHQLLQTEDMEDASSQWLPGLQEHHQQLHGEDMDVYTWIL</sequence>
<dbReference type="InterPro" id="IPR036388">
    <property type="entry name" value="WH-like_DNA-bd_sf"/>
</dbReference>
<reference evidence="12" key="1">
    <citation type="submission" date="2020-10" db="EMBL/GenBank/DDBJ databases">
        <authorList>
            <person name="Han B."/>
            <person name="Lu T."/>
            <person name="Zhao Q."/>
            <person name="Huang X."/>
            <person name="Zhao Y."/>
        </authorList>
    </citation>
    <scope>NUCLEOTIDE SEQUENCE</scope>
</reference>
<feature type="domain" description="Disease resistance protein winged helix" evidence="10">
    <location>
        <begin position="429"/>
        <end position="499"/>
    </location>
</feature>
<dbReference type="InterPro" id="IPR042197">
    <property type="entry name" value="Apaf_helical"/>
</dbReference>
<evidence type="ECO:0000259" key="11">
    <source>
        <dbReference type="Pfam" id="PF23598"/>
    </source>
</evidence>
<gene>
    <name evidence="12" type="ORF">NCGR_LOCUS39330</name>
</gene>
<evidence type="ECO:0000256" key="1">
    <source>
        <dbReference type="ARBA" id="ARBA00008894"/>
    </source>
</evidence>
<evidence type="ECO:0000256" key="4">
    <source>
        <dbReference type="ARBA" id="ARBA00022741"/>
    </source>
</evidence>
<dbReference type="InterPro" id="IPR003591">
    <property type="entry name" value="Leu-rich_rpt_typical-subtyp"/>
</dbReference>
<dbReference type="InterPro" id="IPR002182">
    <property type="entry name" value="NB-ARC"/>
</dbReference>
<proteinExistence type="inferred from homology"/>
<dbReference type="Pfam" id="PF00931">
    <property type="entry name" value="NB-ARC"/>
    <property type="match status" value="1"/>
</dbReference>
<keyword evidence="3" id="KW-0677">Repeat</keyword>
<dbReference type="Gene3D" id="3.40.50.300">
    <property type="entry name" value="P-loop containing nucleotide triphosphate hydrolases"/>
    <property type="match status" value="1"/>
</dbReference>
<dbReference type="GO" id="GO:0005524">
    <property type="term" value="F:ATP binding"/>
    <property type="evidence" value="ECO:0007669"/>
    <property type="project" value="UniProtKB-KW"/>
</dbReference>
<evidence type="ECO:0000256" key="6">
    <source>
        <dbReference type="ARBA" id="ARBA00022840"/>
    </source>
</evidence>
<keyword evidence="7" id="KW-0175">Coiled coil</keyword>
<dbReference type="OrthoDB" id="1050628at2759"/>
<name>A0A811Q5F9_9POAL</name>
<dbReference type="PANTHER" id="PTHR36766">
    <property type="entry name" value="PLANT BROAD-SPECTRUM MILDEW RESISTANCE PROTEIN RPW8"/>
    <property type="match status" value="1"/>
</dbReference>